<dbReference type="AlphaFoldDB" id="A0A8H5HAC6"/>
<comment type="subcellular location">
    <subcellularLocation>
        <location evidence="1 7">Secreted</location>
        <location evidence="1 7">Cell wall</location>
    </subcellularLocation>
</comment>
<evidence type="ECO:0000256" key="2">
    <source>
        <dbReference type="ARBA" id="ARBA00010446"/>
    </source>
</evidence>
<dbReference type="Proteomes" id="UP000565441">
    <property type="component" value="Unassembled WGS sequence"/>
</dbReference>
<dbReference type="GO" id="GO:0009277">
    <property type="term" value="C:fungal-type cell wall"/>
    <property type="evidence" value="ECO:0007669"/>
    <property type="project" value="InterPro"/>
</dbReference>
<dbReference type="EMBL" id="JAACJP010000016">
    <property type="protein sequence ID" value="KAF5379380.1"/>
    <property type="molecule type" value="Genomic_DNA"/>
</dbReference>
<evidence type="ECO:0000256" key="6">
    <source>
        <dbReference type="ARBA" id="ARBA00023157"/>
    </source>
</evidence>
<keyword evidence="9" id="KW-1185">Reference proteome</keyword>
<evidence type="ECO:0000313" key="8">
    <source>
        <dbReference type="EMBL" id="KAF5379380.1"/>
    </source>
</evidence>
<name>A0A8H5HAC6_9AGAR</name>
<comment type="similarity">
    <text evidence="2 7">Belongs to the fungal hydrophobin family.</text>
</comment>
<dbReference type="PROSITE" id="PS00956">
    <property type="entry name" value="HYDROPHOBIN"/>
    <property type="match status" value="1"/>
</dbReference>
<accession>A0A8H5HAC6</accession>
<evidence type="ECO:0000256" key="4">
    <source>
        <dbReference type="ARBA" id="ARBA00022525"/>
    </source>
</evidence>
<evidence type="ECO:0000256" key="7">
    <source>
        <dbReference type="RuleBase" id="RU365009"/>
    </source>
</evidence>
<dbReference type="Pfam" id="PF01185">
    <property type="entry name" value="Hydrophobin"/>
    <property type="match status" value="1"/>
</dbReference>
<keyword evidence="6 7" id="KW-1015">Disulfide bond</keyword>
<reference evidence="8 9" key="1">
    <citation type="journal article" date="2020" name="ISME J.">
        <title>Uncovering the hidden diversity of litter-decomposition mechanisms in mushroom-forming fungi.</title>
        <authorList>
            <person name="Floudas D."/>
            <person name="Bentzer J."/>
            <person name="Ahren D."/>
            <person name="Johansson T."/>
            <person name="Persson P."/>
            <person name="Tunlid A."/>
        </authorList>
    </citation>
    <scope>NUCLEOTIDE SEQUENCE [LARGE SCALE GENOMIC DNA]</scope>
    <source>
        <strain evidence="8 9">CBS 661.87</strain>
    </source>
</reference>
<feature type="chain" id="PRO_5034356540" description="Hydrophobin" evidence="7">
    <location>
        <begin position="20"/>
        <end position="106"/>
    </location>
</feature>
<sequence length="106" mass="10532">MFARLSAAVLVALPLLVAASPTAQCSSGNQQCCNSVQSAGSTNVATLLGALNVPVQGANVPIGLDCTPLSVLAVAGNSCNTQTVCCENNNFNGVVAIGCTPINVNL</sequence>
<evidence type="ECO:0000256" key="1">
    <source>
        <dbReference type="ARBA" id="ARBA00004191"/>
    </source>
</evidence>
<evidence type="ECO:0000256" key="5">
    <source>
        <dbReference type="ARBA" id="ARBA00022729"/>
    </source>
</evidence>
<evidence type="ECO:0000256" key="3">
    <source>
        <dbReference type="ARBA" id="ARBA00022512"/>
    </source>
</evidence>
<feature type="signal peptide" evidence="7">
    <location>
        <begin position="1"/>
        <end position="19"/>
    </location>
</feature>
<dbReference type="OrthoDB" id="4225815at2759"/>
<keyword evidence="3 7" id="KW-0134">Cell wall</keyword>
<keyword evidence="5 7" id="KW-0732">Signal</keyword>
<protein>
    <recommendedName>
        <fullName evidence="7">Hydrophobin</fullName>
    </recommendedName>
</protein>
<dbReference type="CDD" id="cd23507">
    <property type="entry name" value="hydrophobin_I"/>
    <property type="match status" value="1"/>
</dbReference>
<dbReference type="InterPro" id="IPR019778">
    <property type="entry name" value="Class_I_Hydrophobin_CS"/>
</dbReference>
<organism evidence="8 9">
    <name type="scientific">Tricholomella constricta</name>
    <dbReference type="NCBI Taxonomy" id="117010"/>
    <lineage>
        <taxon>Eukaryota</taxon>
        <taxon>Fungi</taxon>
        <taxon>Dikarya</taxon>
        <taxon>Basidiomycota</taxon>
        <taxon>Agaricomycotina</taxon>
        <taxon>Agaricomycetes</taxon>
        <taxon>Agaricomycetidae</taxon>
        <taxon>Agaricales</taxon>
        <taxon>Tricholomatineae</taxon>
        <taxon>Lyophyllaceae</taxon>
        <taxon>Tricholomella</taxon>
    </lineage>
</organism>
<keyword evidence="4 7" id="KW-0964">Secreted</keyword>
<evidence type="ECO:0000313" key="9">
    <source>
        <dbReference type="Proteomes" id="UP000565441"/>
    </source>
</evidence>
<dbReference type="GO" id="GO:0005199">
    <property type="term" value="F:structural constituent of cell wall"/>
    <property type="evidence" value="ECO:0007669"/>
    <property type="project" value="InterPro"/>
</dbReference>
<dbReference type="SMART" id="SM00075">
    <property type="entry name" value="HYDRO"/>
    <property type="match status" value="1"/>
</dbReference>
<comment type="caution">
    <text evidence="8">The sequence shown here is derived from an EMBL/GenBank/DDBJ whole genome shotgun (WGS) entry which is preliminary data.</text>
</comment>
<gene>
    <name evidence="8" type="ORF">D9615_006606</name>
</gene>
<proteinExistence type="inferred from homology"/>
<dbReference type="InterPro" id="IPR001338">
    <property type="entry name" value="Class_I_Hydrophobin"/>
</dbReference>